<accession>A0A2V3WDL5</accession>
<dbReference type="RefSeq" id="WP_110393567.1">
    <property type="nucleotide sequence ID" value="NZ_JBHUHB010000001.1"/>
</dbReference>
<dbReference type="EMBL" id="QJJQ01000001">
    <property type="protein sequence ID" value="PXW90295.1"/>
    <property type="molecule type" value="Genomic_DNA"/>
</dbReference>
<sequence length="246" mass="28015">MKTKIFGHRGSSGTHPENTMAAFIEAEKVGADGIELDVHYTKDNQLAVIHDDTVDRTTNGIGLVRNHTLRELQQLDVGSWFSGEFSNERVPSLQEVFSWLQDVPHIQLNIELKYVALDYVQFEEQIVQAIEKYNVMEQVIISSFNHYALKKVNELNPNIECAILYMERLYEPWDYAKTVGATSLHPNVLVTEPTLLIGAKEAGFPVRVYTINDEDKLKKLMSAHCPAIITDYPEKALRIRKEIQGE</sequence>
<dbReference type="Pfam" id="PF03009">
    <property type="entry name" value="GDPD"/>
    <property type="match status" value="1"/>
</dbReference>
<keyword evidence="3" id="KW-1185">Reference proteome</keyword>
<dbReference type="AlphaFoldDB" id="A0A2V3WDL5"/>
<dbReference type="Gene3D" id="3.20.20.190">
    <property type="entry name" value="Phosphatidylinositol (PI) phosphodiesterase"/>
    <property type="match status" value="1"/>
</dbReference>
<name>A0A2V3WDL5_9BACI</name>
<protein>
    <submittedName>
        <fullName evidence="2">Glycerophosphoryl diester phosphodiesterase</fullName>
    </submittedName>
</protein>
<proteinExistence type="predicted"/>
<comment type="caution">
    <text evidence="2">The sequence shown here is derived from an EMBL/GenBank/DDBJ whole genome shotgun (WGS) entry which is preliminary data.</text>
</comment>
<dbReference type="SUPFAM" id="SSF51695">
    <property type="entry name" value="PLC-like phosphodiesterases"/>
    <property type="match status" value="1"/>
</dbReference>
<dbReference type="OrthoDB" id="384721at2"/>
<dbReference type="InterPro" id="IPR030395">
    <property type="entry name" value="GP_PDE_dom"/>
</dbReference>
<reference evidence="2 3" key="1">
    <citation type="submission" date="2018-05" db="EMBL/GenBank/DDBJ databases">
        <title>Genomic Encyclopedia of Type Strains, Phase IV (KMG-IV): sequencing the most valuable type-strain genomes for metagenomic binning, comparative biology and taxonomic classification.</title>
        <authorList>
            <person name="Goeker M."/>
        </authorList>
    </citation>
    <scope>NUCLEOTIDE SEQUENCE [LARGE SCALE GENOMIC DNA]</scope>
    <source>
        <strain evidence="2 3">DSM 28556</strain>
    </source>
</reference>
<organism evidence="2 3">
    <name type="scientific">Pseudogracilibacillus auburnensis</name>
    <dbReference type="NCBI Taxonomy" id="1494959"/>
    <lineage>
        <taxon>Bacteria</taxon>
        <taxon>Bacillati</taxon>
        <taxon>Bacillota</taxon>
        <taxon>Bacilli</taxon>
        <taxon>Bacillales</taxon>
        <taxon>Bacillaceae</taxon>
        <taxon>Pseudogracilibacillus</taxon>
    </lineage>
</organism>
<gene>
    <name evidence="2" type="ORF">DFR56_101206</name>
</gene>
<dbReference type="GO" id="GO:0008081">
    <property type="term" value="F:phosphoric diester hydrolase activity"/>
    <property type="evidence" value="ECO:0007669"/>
    <property type="project" value="InterPro"/>
</dbReference>
<evidence type="ECO:0000313" key="2">
    <source>
        <dbReference type="EMBL" id="PXW90295.1"/>
    </source>
</evidence>
<feature type="domain" description="GP-PDE" evidence="1">
    <location>
        <begin position="3"/>
        <end position="240"/>
    </location>
</feature>
<dbReference type="InterPro" id="IPR017946">
    <property type="entry name" value="PLC-like_Pdiesterase_TIM-brl"/>
</dbReference>
<dbReference type="PROSITE" id="PS51704">
    <property type="entry name" value="GP_PDE"/>
    <property type="match status" value="1"/>
</dbReference>
<dbReference type="PANTHER" id="PTHR46211:SF1">
    <property type="entry name" value="GLYCEROPHOSPHODIESTER PHOSPHODIESTERASE, CYTOPLASMIC"/>
    <property type="match status" value="1"/>
</dbReference>
<dbReference type="GO" id="GO:0006629">
    <property type="term" value="P:lipid metabolic process"/>
    <property type="evidence" value="ECO:0007669"/>
    <property type="project" value="InterPro"/>
</dbReference>
<evidence type="ECO:0000313" key="3">
    <source>
        <dbReference type="Proteomes" id="UP000247978"/>
    </source>
</evidence>
<dbReference type="Proteomes" id="UP000247978">
    <property type="component" value="Unassembled WGS sequence"/>
</dbReference>
<dbReference type="PANTHER" id="PTHR46211">
    <property type="entry name" value="GLYCEROPHOSPHORYL DIESTER PHOSPHODIESTERASE"/>
    <property type="match status" value="1"/>
</dbReference>
<dbReference type="CDD" id="cd08563">
    <property type="entry name" value="GDPD_TtGDE_like"/>
    <property type="match status" value="1"/>
</dbReference>
<evidence type="ECO:0000259" key="1">
    <source>
        <dbReference type="PROSITE" id="PS51704"/>
    </source>
</evidence>